<keyword evidence="2" id="KW-1185">Reference proteome</keyword>
<sequence length="145" mass="16212">MRHETRTVNAPLSVGRTVRRLLLSVNKHQQVHQKRAADIEPATRHHLASPELRRGLWHVTYPDRRLCFSARSLLLPGSTRSEPLTWSQHPDDITLRARAEEGAWACDLPRPQALLLGQISASHPAHRLVSVPPRLASQLTPAASS</sequence>
<proteinExistence type="predicted"/>
<accession>A0A9N7Y897</accession>
<dbReference type="Proteomes" id="UP001153269">
    <property type="component" value="Unassembled WGS sequence"/>
</dbReference>
<protein>
    <submittedName>
        <fullName evidence="1">Uncharacterized protein</fullName>
    </submittedName>
</protein>
<dbReference type="EMBL" id="CADEAL010000557">
    <property type="protein sequence ID" value="CAB1422040.1"/>
    <property type="molecule type" value="Genomic_DNA"/>
</dbReference>
<reference evidence="1" key="1">
    <citation type="submission" date="2020-03" db="EMBL/GenBank/DDBJ databases">
        <authorList>
            <person name="Weist P."/>
        </authorList>
    </citation>
    <scope>NUCLEOTIDE SEQUENCE</scope>
</reference>
<evidence type="ECO:0000313" key="2">
    <source>
        <dbReference type="Proteomes" id="UP001153269"/>
    </source>
</evidence>
<organism evidence="1 2">
    <name type="scientific">Pleuronectes platessa</name>
    <name type="common">European plaice</name>
    <dbReference type="NCBI Taxonomy" id="8262"/>
    <lineage>
        <taxon>Eukaryota</taxon>
        <taxon>Metazoa</taxon>
        <taxon>Chordata</taxon>
        <taxon>Craniata</taxon>
        <taxon>Vertebrata</taxon>
        <taxon>Euteleostomi</taxon>
        <taxon>Actinopterygii</taxon>
        <taxon>Neopterygii</taxon>
        <taxon>Teleostei</taxon>
        <taxon>Neoteleostei</taxon>
        <taxon>Acanthomorphata</taxon>
        <taxon>Carangaria</taxon>
        <taxon>Pleuronectiformes</taxon>
        <taxon>Pleuronectoidei</taxon>
        <taxon>Pleuronectidae</taxon>
        <taxon>Pleuronectes</taxon>
    </lineage>
</organism>
<evidence type="ECO:0000313" key="1">
    <source>
        <dbReference type="EMBL" id="CAB1422040.1"/>
    </source>
</evidence>
<name>A0A9N7Y897_PLEPL</name>
<dbReference type="AlphaFoldDB" id="A0A9N7Y897"/>
<comment type="caution">
    <text evidence="1">The sequence shown here is derived from an EMBL/GenBank/DDBJ whole genome shotgun (WGS) entry which is preliminary data.</text>
</comment>
<gene>
    <name evidence="1" type="ORF">PLEPLA_LOCUS9929</name>
</gene>